<organism evidence="1 2">
    <name type="scientific">Nocardia elegans</name>
    <dbReference type="NCBI Taxonomy" id="300029"/>
    <lineage>
        <taxon>Bacteria</taxon>
        <taxon>Bacillati</taxon>
        <taxon>Actinomycetota</taxon>
        <taxon>Actinomycetes</taxon>
        <taxon>Mycobacteriales</taxon>
        <taxon>Nocardiaceae</taxon>
        <taxon>Nocardia</taxon>
    </lineage>
</organism>
<accession>A0ABW6TP50</accession>
<keyword evidence="2" id="KW-1185">Reference proteome</keyword>
<proteinExistence type="predicted"/>
<dbReference type="EMBL" id="JBIATK010000012">
    <property type="protein sequence ID" value="MFF4026979.1"/>
    <property type="molecule type" value="Genomic_DNA"/>
</dbReference>
<protein>
    <submittedName>
        <fullName evidence="1">Uncharacterized protein</fullName>
    </submittedName>
</protein>
<name>A0ABW6TP50_9NOCA</name>
<evidence type="ECO:0000313" key="1">
    <source>
        <dbReference type="EMBL" id="MFF4026979.1"/>
    </source>
</evidence>
<dbReference type="Proteomes" id="UP001602089">
    <property type="component" value="Unassembled WGS sequence"/>
</dbReference>
<dbReference type="RefSeq" id="WP_387132075.1">
    <property type="nucleotide sequence ID" value="NZ_JBIATK010000012.1"/>
</dbReference>
<evidence type="ECO:0000313" key="2">
    <source>
        <dbReference type="Proteomes" id="UP001602089"/>
    </source>
</evidence>
<reference evidence="1 2" key="1">
    <citation type="submission" date="2024-10" db="EMBL/GenBank/DDBJ databases">
        <title>The Natural Products Discovery Center: Release of the First 8490 Sequenced Strains for Exploring Actinobacteria Biosynthetic Diversity.</title>
        <authorList>
            <person name="Kalkreuter E."/>
            <person name="Kautsar S.A."/>
            <person name="Yang D."/>
            <person name="Bader C.D."/>
            <person name="Teijaro C.N."/>
            <person name="Fluegel L."/>
            <person name="Davis C.M."/>
            <person name="Simpson J.R."/>
            <person name="Lauterbach L."/>
            <person name="Steele A.D."/>
            <person name="Gui C."/>
            <person name="Meng S."/>
            <person name="Li G."/>
            <person name="Viehrig K."/>
            <person name="Ye F."/>
            <person name="Su P."/>
            <person name="Kiefer A.F."/>
            <person name="Nichols A."/>
            <person name="Cepeda A.J."/>
            <person name="Yan W."/>
            <person name="Fan B."/>
            <person name="Jiang Y."/>
            <person name="Adhikari A."/>
            <person name="Zheng C.-J."/>
            <person name="Schuster L."/>
            <person name="Cowan T.M."/>
            <person name="Smanski M.J."/>
            <person name="Chevrette M.G."/>
            <person name="De Carvalho L.P.S."/>
            <person name="Shen B."/>
        </authorList>
    </citation>
    <scope>NUCLEOTIDE SEQUENCE [LARGE SCALE GENOMIC DNA]</scope>
    <source>
        <strain evidence="1 2">NPDC001867</strain>
    </source>
</reference>
<sequence>MTTSAPELWWLSFVDPTKSAPRDQQVPGGPGFLGVAVVHAYGFLHAVSETWRLGINPGGEVAGIPTDPNTNPKWIGRFLNRADIAQLEAEEEQAA</sequence>
<comment type="caution">
    <text evidence="1">The sequence shown here is derived from an EMBL/GenBank/DDBJ whole genome shotgun (WGS) entry which is preliminary data.</text>
</comment>
<gene>
    <name evidence="1" type="ORF">ACFYY5_29425</name>
</gene>